<feature type="domain" description="GIY-YIG" evidence="3">
    <location>
        <begin position="212"/>
        <end position="292"/>
    </location>
</feature>
<dbReference type="InterPro" id="IPR006054">
    <property type="entry name" value="DnaQ"/>
</dbReference>
<dbReference type="PANTHER" id="PTHR30231:SF37">
    <property type="entry name" value="EXODEOXYRIBONUCLEASE 10"/>
    <property type="match status" value="1"/>
</dbReference>
<dbReference type="EMBL" id="SHKM01000001">
    <property type="protein sequence ID" value="RZT90824.1"/>
    <property type="molecule type" value="Genomic_DNA"/>
</dbReference>
<protein>
    <recommendedName>
        <fullName evidence="1">DNA-directed DNA polymerase</fullName>
        <ecNumber evidence="1">2.7.7.7</ecNumber>
    </recommendedName>
</protein>
<dbReference type="InterPro" id="IPR047296">
    <property type="entry name" value="GIY-YIG_UvrC_Cho"/>
</dbReference>
<dbReference type="EC" id="2.7.7.7" evidence="1"/>
<proteinExistence type="predicted"/>
<dbReference type="NCBIfam" id="TIGR00573">
    <property type="entry name" value="dnaq"/>
    <property type="match status" value="1"/>
</dbReference>
<dbReference type="InterPro" id="IPR035901">
    <property type="entry name" value="GIY-YIG_endonuc_sf"/>
</dbReference>
<dbReference type="InterPro" id="IPR036397">
    <property type="entry name" value="RNaseH_sf"/>
</dbReference>
<dbReference type="Pfam" id="PF01541">
    <property type="entry name" value="GIY-YIG"/>
    <property type="match status" value="1"/>
</dbReference>
<dbReference type="SMART" id="SM00479">
    <property type="entry name" value="EXOIII"/>
    <property type="match status" value="1"/>
</dbReference>
<dbReference type="PROSITE" id="PS50164">
    <property type="entry name" value="GIY_YIG"/>
    <property type="match status" value="1"/>
</dbReference>
<reference evidence="4 5" key="1">
    <citation type="submission" date="2019-02" db="EMBL/GenBank/DDBJ databases">
        <title>Genomic Encyclopedia of Type Strains, Phase IV (KMG-IV): sequencing the most valuable type-strain genomes for metagenomic binning, comparative biology and taxonomic classification.</title>
        <authorList>
            <person name="Goeker M."/>
        </authorList>
    </citation>
    <scope>NUCLEOTIDE SEQUENCE [LARGE SCALE GENOMIC DNA]</scope>
    <source>
        <strain evidence="4 5">DSM 21223</strain>
    </source>
</reference>
<comment type="caution">
    <text evidence="4">The sequence shown here is derived from an EMBL/GenBank/DDBJ whole genome shotgun (WGS) entry which is preliminary data.</text>
</comment>
<comment type="catalytic activity">
    <reaction evidence="2">
        <text>DNA(n) + a 2'-deoxyribonucleoside 5'-triphosphate = DNA(n+1) + diphosphate</text>
        <dbReference type="Rhea" id="RHEA:22508"/>
        <dbReference type="Rhea" id="RHEA-COMP:17339"/>
        <dbReference type="Rhea" id="RHEA-COMP:17340"/>
        <dbReference type="ChEBI" id="CHEBI:33019"/>
        <dbReference type="ChEBI" id="CHEBI:61560"/>
        <dbReference type="ChEBI" id="CHEBI:173112"/>
        <dbReference type="EC" id="2.7.7.7"/>
    </reaction>
</comment>
<sequence length="488" mass="54579">MADQPLASPPAPAPFREPLVFVDLETTGANPVRDRITEIGIVEVSAAGVTQWSSLVNPGIPIPPFIQGLTNISDEMVADAPPFADLAEEVLGRLKGRLFVAHNARFDYGFLKNEFRRLGLKFHATVLCTVKLSRKLEPQHHRHSLDALVERHGLYDEHRHRALSDARLIHQFWDRLHGKYAPEPIWAAVETLTQRPKLPPHLPPEALDDLPELPGVYLLYGQEADGEPLYIGKSSNLRQRVFSHFSGDQKDARDTAMAAQVYRVEWRETAGELGAMLLEAKLLQAHRPSLNRHQKKGGELCAWQLVQEAPGDFRPRLVLADELDFGRSPDLYGLFNSAKEARNSLKKIGDAHHLCHVLLGLEKQRPGKPCFGHQMHNCKGACCGKESLSQHSARLMAALAKLKIKEWPYAGPIGLVEKDDFSSTTDLHVVDHWAYLGTAQREEQVWEILQQQGSRPAAFDQETYRLINKAIAQGAVEVRELTPPVQPA</sequence>
<keyword evidence="5" id="KW-1185">Reference proteome</keyword>
<dbReference type="CDD" id="cd06127">
    <property type="entry name" value="DEDDh"/>
    <property type="match status" value="1"/>
</dbReference>
<evidence type="ECO:0000259" key="3">
    <source>
        <dbReference type="PROSITE" id="PS50164"/>
    </source>
</evidence>
<dbReference type="InterPro" id="IPR012337">
    <property type="entry name" value="RNaseH-like_sf"/>
</dbReference>
<dbReference type="InterPro" id="IPR013520">
    <property type="entry name" value="Ribonucl_H"/>
</dbReference>
<name>A0ABY0IV78_9RHOO</name>
<evidence type="ECO:0000256" key="2">
    <source>
        <dbReference type="ARBA" id="ARBA00049244"/>
    </source>
</evidence>
<accession>A0ABY0IV78</accession>
<dbReference type="Pfam" id="PF00929">
    <property type="entry name" value="RNase_T"/>
    <property type="match status" value="1"/>
</dbReference>
<gene>
    <name evidence="4" type="ORF">EV678_1646</name>
</gene>
<dbReference type="CDD" id="cd10434">
    <property type="entry name" value="GIY-YIG_UvrC_Cho"/>
    <property type="match status" value="1"/>
</dbReference>
<evidence type="ECO:0000313" key="5">
    <source>
        <dbReference type="Proteomes" id="UP000292136"/>
    </source>
</evidence>
<dbReference type="PANTHER" id="PTHR30231">
    <property type="entry name" value="DNA POLYMERASE III SUBUNIT EPSILON"/>
    <property type="match status" value="1"/>
</dbReference>
<dbReference type="SUPFAM" id="SSF53098">
    <property type="entry name" value="Ribonuclease H-like"/>
    <property type="match status" value="1"/>
</dbReference>
<dbReference type="Proteomes" id="UP000292136">
    <property type="component" value="Unassembled WGS sequence"/>
</dbReference>
<organism evidence="4 5">
    <name type="scientific">Azospira oryzae</name>
    <dbReference type="NCBI Taxonomy" id="146939"/>
    <lineage>
        <taxon>Bacteria</taxon>
        <taxon>Pseudomonadati</taxon>
        <taxon>Pseudomonadota</taxon>
        <taxon>Betaproteobacteria</taxon>
        <taxon>Rhodocyclales</taxon>
        <taxon>Rhodocyclaceae</taxon>
        <taxon>Azospira</taxon>
    </lineage>
</organism>
<evidence type="ECO:0000313" key="4">
    <source>
        <dbReference type="EMBL" id="RZT90824.1"/>
    </source>
</evidence>
<evidence type="ECO:0000256" key="1">
    <source>
        <dbReference type="ARBA" id="ARBA00012417"/>
    </source>
</evidence>
<dbReference type="Gene3D" id="3.30.420.10">
    <property type="entry name" value="Ribonuclease H-like superfamily/Ribonuclease H"/>
    <property type="match status" value="1"/>
</dbReference>
<dbReference type="SUPFAM" id="SSF82771">
    <property type="entry name" value="GIY-YIG endonuclease"/>
    <property type="match status" value="1"/>
</dbReference>
<dbReference type="Gene3D" id="3.40.1440.10">
    <property type="entry name" value="GIY-YIG endonuclease"/>
    <property type="match status" value="1"/>
</dbReference>
<dbReference type="RefSeq" id="WP_130459132.1">
    <property type="nucleotide sequence ID" value="NZ_SHKM01000001.1"/>
</dbReference>
<dbReference type="SMART" id="SM00465">
    <property type="entry name" value="GIYc"/>
    <property type="match status" value="1"/>
</dbReference>
<dbReference type="InterPro" id="IPR000305">
    <property type="entry name" value="GIY-YIG_endonuc"/>
</dbReference>